<dbReference type="PANTHER" id="PTHR42693">
    <property type="entry name" value="ARYLSULFATASE FAMILY MEMBER"/>
    <property type="match status" value="1"/>
</dbReference>
<dbReference type="AlphaFoldDB" id="A0AAE3EQ64"/>
<organism evidence="4 5">
    <name type="scientific">Wocania arenilitoris</name>
    <dbReference type="NCBI Taxonomy" id="2044858"/>
    <lineage>
        <taxon>Bacteria</taxon>
        <taxon>Pseudomonadati</taxon>
        <taxon>Bacteroidota</taxon>
        <taxon>Flavobacteriia</taxon>
        <taxon>Flavobacteriales</taxon>
        <taxon>Flavobacteriaceae</taxon>
        <taxon>Wocania</taxon>
    </lineage>
</organism>
<reference evidence="4" key="1">
    <citation type="submission" date="2022-01" db="EMBL/GenBank/DDBJ databases">
        <title>Draft genome sequence of Sabulilitoribacter arenilitoris KCTC 52401.</title>
        <authorList>
            <person name="Oh J.-S."/>
        </authorList>
    </citation>
    <scope>NUCLEOTIDE SEQUENCE</scope>
    <source>
        <strain evidence="4">HMF6543</strain>
    </source>
</reference>
<comment type="similarity">
    <text evidence="1">Belongs to the sulfatase family.</text>
</comment>
<dbReference type="Gene3D" id="3.40.720.10">
    <property type="entry name" value="Alkaline Phosphatase, subunit A"/>
    <property type="match status" value="1"/>
</dbReference>
<dbReference type="InterPro" id="IPR032506">
    <property type="entry name" value="SGSH_C"/>
</dbReference>
<evidence type="ECO:0000256" key="1">
    <source>
        <dbReference type="ARBA" id="ARBA00008779"/>
    </source>
</evidence>
<evidence type="ECO:0000313" key="4">
    <source>
        <dbReference type="EMBL" id="MCF7569615.1"/>
    </source>
</evidence>
<dbReference type="SUPFAM" id="SSF53649">
    <property type="entry name" value="Alkaline phosphatase-like"/>
    <property type="match status" value="1"/>
</dbReference>
<keyword evidence="5" id="KW-1185">Reference proteome</keyword>
<dbReference type="PANTHER" id="PTHR42693:SF53">
    <property type="entry name" value="ENDO-4-O-SULFATASE"/>
    <property type="match status" value="1"/>
</dbReference>
<dbReference type="InterPro" id="IPR017850">
    <property type="entry name" value="Alkaline_phosphatase_core_sf"/>
</dbReference>
<evidence type="ECO:0000259" key="3">
    <source>
        <dbReference type="Pfam" id="PF16347"/>
    </source>
</evidence>
<proteinExistence type="inferred from homology"/>
<dbReference type="GO" id="GO:0004065">
    <property type="term" value="F:arylsulfatase activity"/>
    <property type="evidence" value="ECO:0007669"/>
    <property type="project" value="TreeGrafter"/>
</dbReference>
<feature type="domain" description="N-sulphoglucosamine sulphohydrolase C-terminal" evidence="3">
    <location>
        <begin position="29"/>
        <end position="157"/>
    </location>
</feature>
<name>A0AAE3EQ64_9FLAO</name>
<gene>
    <name evidence="4" type="ORF">L3X37_14800</name>
</gene>
<sequence>MILFVGDNGTSNKVVSIQNSVQVRGDKGQTTDAGTHVPFIANWKGTIHHGEVNSNLIDFTDFLPTLLQVANISIDRVETDGVGFYSQLIGKISKPRDWVFCHYAPNWGKFKNRRYVHDKKWKLYENGEFYDISKDKAEQYSLNIEDQSLAVQERVKEFKAILKEYQ</sequence>
<dbReference type="Proteomes" id="UP001199795">
    <property type="component" value="Unassembled WGS sequence"/>
</dbReference>
<dbReference type="Pfam" id="PF16347">
    <property type="entry name" value="SGSH_C"/>
    <property type="match status" value="1"/>
</dbReference>
<dbReference type="EMBL" id="JAKKDU010000024">
    <property type="protein sequence ID" value="MCF7569615.1"/>
    <property type="molecule type" value="Genomic_DNA"/>
</dbReference>
<comment type="caution">
    <text evidence="4">The sequence shown here is derived from an EMBL/GenBank/DDBJ whole genome shotgun (WGS) entry which is preliminary data.</text>
</comment>
<dbReference type="InterPro" id="IPR050738">
    <property type="entry name" value="Sulfatase"/>
</dbReference>
<evidence type="ECO:0000313" key="5">
    <source>
        <dbReference type="Proteomes" id="UP001199795"/>
    </source>
</evidence>
<evidence type="ECO:0000256" key="2">
    <source>
        <dbReference type="ARBA" id="ARBA00022801"/>
    </source>
</evidence>
<keyword evidence="2 4" id="KW-0378">Hydrolase</keyword>
<protein>
    <submittedName>
        <fullName evidence="4">Sulfatase-like hydrolase/transferase</fullName>
    </submittedName>
</protein>
<accession>A0AAE3EQ64</accession>